<dbReference type="Proteomes" id="UP001523262">
    <property type="component" value="Unassembled WGS sequence"/>
</dbReference>
<comment type="caution">
    <text evidence="1">The sequence shown here is derived from an EMBL/GenBank/DDBJ whole genome shotgun (WGS) entry which is preliminary data.</text>
</comment>
<organism evidence="1 2">
    <name type="scientific">Neobacillus pocheonensis</name>
    <dbReference type="NCBI Taxonomy" id="363869"/>
    <lineage>
        <taxon>Bacteria</taxon>
        <taxon>Bacillati</taxon>
        <taxon>Bacillota</taxon>
        <taxon>Bacilli</taxon>
        <taxon>Bacillales</taxon>
        <taxon>Bacillaceae</taxon>
        <taxon>Neobacillus</taxon>
    </lineage>
</organism>
<reference evidence="1 2" key="1">
    <citation type="submission" date="2022-06" db="EMBL/GenBank/DDBJ databases">
        <authorList>
            <person name="Jeon C.O."/>
        </authorList>
    </citation>
    <scope>NUCLEOTIDE SEQUENCE [LARGE SCALE GENOMIC DNA]</scope>
    <source>
        <strain evidence="1 2">KCTC 13943</strain>
    </source>
</reference>
<proteinExistence type="predicted"/>
<evidence type="ECO:0000313" key="1">
    <source>
        <dbReference type="EMBL" id="MCM2533223.1"/>
    </source>
</evidence>
<keyword evidence="2" id="KW-1185">Reference proteome</keyword>
<gene>
    <name evidence="1" type="ORF">NDK43_13475</name>
</gene>
<dbReference type="EMBL" id="JAMQCR010000001">
    <property type="protein sequence ID" value="MCM2533223.1"/>
    <property type="molecule type" value="Genomic_DNA"/>
</dbReference>
<evidence type="ECO:0000313" key="2">
    <source>
        <dbReference type="Proteomes" id="UP001523262"/>
    </source>
</evidence>
<accession>A0ABT0WA57</accession>
<sequence>MIEITFGNITVANINTSAGVFIGKKNKHKNFRSESIINEAVGILSGNENKLSYNHWMNNKEKWEDE</sequence>
<protein>
    <submittedName>
        <fullName evidence="1">Uncharacterized protein</fullName>
    </submittedName>
</protein>
<name>A0ABT0WA57_9BACI</name>